<protein>
    <submittedName>
        <fullName evidence="2">Uncharacterized protein</fullName>
    </submittedName>
</protein>
<sequence>MDAEQQEPLVFHESSIPVDGAAKKRSGGGGLHCCAVTAVVLLALLGGAVVLGIGYLARQIINDTMYPTRTHALASHHAQRFNASQVHPLIDARSTFHMHATVWQDVTDLLARGGSLPERDTPWELVETVLPKRSGLLALDNYTRTEAIVYEGQIGGDLTLADEVHTSISLRVPIAPLYTANLGPSSLRATFSLSVPEHEASELGAFRNVSYIFGSGLPMLPRRKDSTLRPAESDLNTALADVGVSAPLLELVPSPWFRANANGDPMASTINMDRASAMFSAHPAQLRFLNPVISADTQPEGMPELLGYRGNIVVPHVRTRSRIGIVRSTDVFENATYQAQHFAAQVDAAHACSTRVGGVCERAYRKHPFETMLTFEPEEDKEVHYYAPVLTQMHLLGSAHSKRRIPKHLPLPGEPLAQALRSNASAQCEIPPVSLDDKREYMHFDWSIYVSAHQVARASLAESASTTFYRAKPAPLRQGEEGDKEIVANTIADMGMATSMDRFMTGDRYHASDRPGRLVASSLATLVWNDIADPILLFVYWYTRATSAGLWAEAQWAHIALHIGGFFLWLLRPLYAEAEFSLVELFFQLLGLVYLVYQVSTILQLERPPKFSAAKWWKRNPLAFRRRRLTRHERSSIAIARSINKTPFYIIFGLIVVFQITTDDRVLHWASSDECFIDDARGTQQAGTSSTLQAAFIGFAAIGASLKHSVELAQAWFNYRNKTYAGTFKITAVTQPVVAATLFATLYAERLSKHTSNSYPLGPHAILEVAVPAILAAQAVVYPGIKQVKDKDEDNE</sequence>
<organism evidence="2">
    <name type="scientific">Pseudozyma antarctica</name>
    <name type="common">Yeast</name>
    <name type="synonym">Candida antarctica</name>
    <dbReference type="NCBI Taxonomy" id="84753"/>
    <lineage>
        <taxon>Eukaryota</taxon>
        <taxon>Fungi</taxon>
        <taxon>Dikarya</taxon>
        <taxon>Basidiomycota</taxon>
        <taxon>Ustilaginomycotina</taxon>
        <taxon>Ustilaginomycetes</taxon>
        <taxon>Ustilaginales</taxon>
        <taxon>Ustilaginaceae</taxon>
        <taxon>Moesziomyces</taxon>
    </lineage>
</organism>
<evidence type="ECO:0000256" key="1">
    <source>
        <dbReference type="SAM" id="Phobius"/>
    </source>
</evidence>
<keyword evidence="1" id="KW-1133">Transmembrane helix</keyword>
<dbReference type="AlphaFoldDB" id="A0A081CIA8"/>
<dbReference type="Proteomes" id="UP000053758">
    <property type="component" value="Unassembled WGS sequence"/>
</dbReference>
<evidence type="ECO:0000313" key="2">
    <source>
        <dbReference type="EMBL" id="GAK66404.1"/>
    </source>
</evidence>
<accession>A0A081CIA8</accession>
<name>A0A081CIA8_PSEA2</name>
<dbReference type="RefSeq" id="XP_014655240.1">
    <property type="nucleotide sequence ID" value="XM_014799754.1"/>
</dbReference>
<keyword evidence="1" id="KW-0472">Membrane</keyword>
<reference evidence="2" key="1">
    <citation type="submission" date="2014-07" db="EMBL/GenBank/DDBJ databases">
        <title>Draft genome sequence of the yeast Pseudozyma antarctica JCM 10317 known as a producer of lipase B which used in a wide range of industrial applications.</title>
        <authorList>
            <person name="Morita T."/>
            <person name="Saika A."/>
            <person name="Koike H."/>
        </authorList>
    </citation>
    <scope>NUCLEOTIDE SEQUENCE</scope>
    <source>
        <strain evidence="2">JCM 10317</strain>
    </source>
</reference>
<keyword evidence="1" id="KW-0812">Transmembrane</keyword>
<dbReference type="EMBL" id="DF830080">
    <property type="protein sequence ID" value="GAK66404.1"/>
    <property type="molecule type" value="Genomic_DNA"/>
</dbReference>
<dbReference type="HOGENOM" id="CLU_353012_0_0_1"/>
<keyword evidence="3" id="KW-1185">Reference proteome</keyword>
<dbReference type="GeneID" id="26305436"/>
<proteinExistence type="predicted"/>
<gene>
    <name evidence="2" type="ORF">PAN0_013c4626</name>
</gene>
<evidence type="ECO:0000313" key="3">
    <source>
        <dbReference type="Proteomes" id="UP000053758"/>
    </source>
</evidence>
<feature type="transmembrane region" description="Helical" evidence="1">
    <location>
        <begin position="29"/>
        <end position="57"/>
    </location>
</feature>